<evidence type="ECO:0000313" key="1">
    <source>
        <dbReference type="EMBL" id="KAI3805807.1"/>
    </source>
</evidence>
<keyword evidence="2" id="KW-1185">Reference proteome</keyword>
<gene>
    <name evidence="1" type="ORF">L1987_21693</name>
</gene>
<organism evidence="1 2">
    <name type="scientific">Smallanthus sonchifolius</name>
    <dbReference type="NCBI Taxonomy" id="185202"/>
    <lineage>
        <taxon>Eukaryota</taxon>
        <taxon>Viridiplantae</taxon>
        <taxon>Streptophyta</taxon>
        <taxon>Embryophyta</taxon>
        <taxon>Tracheophyta</taxon>
        <taxon>Spermatophyta</taxon>
        <taxon>Magnoliopsida</taxon>
        <taxon>eudicotyledons</taxon>
        <taxon>Gunneridae</taxon>
        <taxon>Pentapetalae</taxon>
        <taxon>asterids</taxon>
        <taxon>campanulids</taxon>
        <taxon>Asterales</taxon>
        <taxon>Asteraceae</taxon>
        <taxon>Asteroideae</taxon>
        <taxon>Heliantheae alliance</taxon>
        <taxon>Millerieae</taxon>
        <taxon>Smallanthus</taxon>
    </lineage>
</organism>
<sequence>MMKKMNIISFLSLLVSLNSSIAFASSNSGLSSSYYDRVCPEALTTIKRVVEDALAQERRVGASLLRLHFHDCFINRCDASILLDQTSTIDSEKNAALNANSARGFEVIDKIKFEVDKVSGRPVVSCADILAVAARDSVVADDLVVLSGAHTLGFAQCRTFRDRIYNDANIEPAFAGHLRTICTRVGNDSRLAPLDRTPSFFDVKYFTHLVSKKRLLRSDQALFNGGKTDELVLKYSRNRKDFWEDFAKSMIKMGDINPLTRNRGCDKILLCKIFRGDFTSLYDLQHSIKDQHHINFKSKNFVFINHLSPKSLSPILTQGTMGKRVGIIFVLLLAASLACDARDLTATLKSKVSVNSVLRSKAEKRLGVLGNTVKNDNLCSLCEEYTSEALIYLQQNKTQQEIISILHESCSKLQSFKQQCITLVDYYAPLFFLELSTIQPEDFCGKVNLCNEVVAYAREISENSCDVCNLAVSEIITLLKDPDNQLEILELLLKQCKSVEKYLPKCKVLVFEYAPLILSNAEQFLEKEDICTKLHACGTIEEVPLVSDN</sequence>
<proteinExistence type="predicted"/>
<reference evidence="2" key="1">
    <citation type="journal article" date="2022" name="Mol. Ecol. Resour.">
        <title>The genomes of chicory, endive, great burdock and yacon provide insights into Asteraceae palaeo-polyploidization history and plant inulin production.</title>
        <authorList>
            <person name="Fan W."/>
            <person name="Wang S."/>
            <person name="Wang H."/>
            <person name="Wang A."/>
            <person name="Jiang F."/>
            <person name="Liu H."/>
            <person name="Zhao H."/>
            <person name="Xu D."/>
            <person name="Zhang Y."/>
        </authorList>
    </citation>
    <scope>NUCLEOTIDE SEQUENCE [LARGE SCALE GENOMIC DNA]</scope>
    <source>
        <strain evidence="2">cv. Yunnan</strain>
    </source>
</reference>
<name>A0ACB9ICJ9_9ASTR</name>
<accession>A0ACB9ICJ9</accession>
<dbReference type="Proteomes" id="UP001056120">
    <property type="component" value="Linkage Group LG08"/>
</dbReference>
<reference evidence="1 2" key="2">
    <citation type="journal article" date="2022" name="Mol. Ecol. Resour.">
        <title>The genomes of chicory, endive, great burdock and yacon provide insights into Asteraceae paleo-polyploidization history and plant inulin production.</title>
        <authorList>
            <person name="Fan W."/>
            <person name="Wang S."/>
            <person name="Wang H."/>
            <person name="Wang A."/>
            <person name="Jiang F."/>
            <person name="Liu H."/>
            <person name="Zhao H."/>
            <person name="Xu D."/>
            <person name="Zhang Y."/>
        </authorList>
    </citation>
    <scope>NUCLEOTIDE SEQUENCE [LARGE SCALE GENOMIC DNA]</scope>
    <source>
        <strain evidence="2">cv. Yunnan</strain>
        <tissue evidence="1">Leaves</tissue>
    </source>
</reference>
<protein>
    <submittedName>
        <fullName evidence="1">Uncharacterized protein</fullName>
    </submittedName>
</protein>
<evidence type="ECO:0000313" key="2">
    <source>
        <dbReference type="Proteomes" id="UP001056120"/>
    </source>
</evidence>
<comment type="caution">
    <text evidence="1">The sequence shown here is derived from an EMBL/GenBank/DDBJ whole genome shotgun (WGS) entry which is preliminary data.</text>
</comment>
<dbReference type="EMBL" id="CM042025">
    <property type="protein sequence ID" value="KAI3805807.1"/>
    <property type="molecule type" value="Genomic_DNA"/>
</dbReference>